<dbReference type="SUPFAM" id="SSF49764">
    <property type="entry name" value="HSP20-like chaperones"/>
    <property type="match status" value="1"/>
</dbReference>
<name>A0A2X2JL75_SPHMU</name>
<gene>
    <name evidence="3" type="ORF">NCTC11343_04855</name>
</gene>
<evidence type="ECO:0000256" key="2">
    <source>
        <dbReference type="RuleBase" id="RU003616"/>
    </source>
</evidence>
<dbReference type="InterPro" id="IPR002068">
    <property type="entry name" value="A-crystallin/Hsp20_dom"/>
</dbReference>
<reference evidence="3 4" key="1">
    <citation type="submission" date="2018-06" db="EMBL/GenBank/DDBJ databases">
        <authorList>
            <consortium name="Pathogen Informatics"/>
            <person name="Doyle S."/>
        </authorList>
    </citation>
    <scope>NUCLEOTIDE SEQUENCE [LARGE SCALE GENOMIC DNA]</scope>
    <source>
        <strain evidence="3 4">NCTC11343</strain>
    </source>
</reference>
<dbReference type="AlphaFoldDB" id="A0A2X2JL75"/>
<dbReference type="Gene3D" id="2.60.40.790">
    <property type="match status" value="1"/>
</dbReference>
<dbReference type="InterPro" id="IPR031107">
    <property type="entry name" value="Small_HSP"/>
</dbReference>
<comment type="similarity">
    <text evidence="1 2">Belongs to the small heat shock protein (HSP20) family.</text>
</comment>
<organism evidence="3 4">
    <name type="scientific">Sphingobacterium multivorum</name>
    <dbReference type="NCBI Taxonomy" id="28454"/>
    <lineage>
        <taxon>Bacteria</taxon>
        <taxon>Pseudomonadati</taxon>
        <taxon>Bacteroidota</taxon>
        <taxon>Sphingobacteriia</taxon>
        <taxon>Sphingobacteriales</taxon>
        <taxon>Sphingobacteriaceae</taxon>
        <taxon>Sphingobacterium</taxon>
    </lineage>
</organism>
<dbReference type="Proteomes" id="UP000251241">
    <property type="component" value="Unassembled WGS sequence"/>
</dbReference>
<dbReference type="EMBL" id="UAUU01000011">
    <property type="protein sequence ID" value="SPZ92916.1"/>
    <property type="molecule type" value="Genomic_DNA"/>
</dbReference>
<evidence type="ECO:0000256" key="1">
    <source>
        <dbReference type="PROSITE-ProRule" id="PRU00285"/>
    </source>
</evidence>
<evidence type="ECO:0000313" key="3">
    <source>
        <dbReference type="EMBL" id="SPZ92916.1"/>
    </source>
</evidence>
<protein>
    <submittedName>
        <fullName evidence="3">T786P28D</fullName>
    </submittedName>
</protein>
<evidence type="ECO:0000313" key="4">
    <source>
        <dbReference type="Proteomes" id="UP000251241"/>
    </source>
</evidence>
<dbReference type="PROSITE" id="PS01031">
    <property type="entry name" value="SHSP"/>
    <property type="match status" value="1"/>
</dbReference>
<proteinExistence type="inferred from homology"/>
<dbReference type="InterPro" id="IPR008978">
    <property type="entry name" value="HSP20-like_chaperone"/>
</dbReference>
<dbReference type="Pfam" id="PF00011">
    <property type="entry name" value="HSP20"/>
    <property type="match status" value="1"/>
</dbReference>
<dbReference type="RefSeq" id="WP_070567899.1">
    <property type="nucleotide sequence ID" value="NZ_CP069793.1"/>
</dbReference>
<accession>A0A2X2JL75</accession>
<dbReference type="GeneID" id="97179737"/>
<dbReference type="PANTHER" id="PTHR11527">
    <property type="entry name" value="HEAT-SHOCK PROTEIN 20 FAMILY MEMBER"/>
    <property type="match status" value="1"/>
</dbReference>
<sequence length="151" mass="17509">MFKRNHYTNGYSNHNKFCGQHFKDRFEKFQQQFFDGEAGHNAGVQQAVPVNIAENQEFYEVQLFAAGRKKEQFQVSINDGILKISCTENTQDNAIDYIYKEQDGLAFEREFQLNEQVLTDNVHASFEDGVLTVILPKDLEKVKRPQEVVID</sequence>
<dbReference type="CDD" id="cd06464">
    <property type="entry name" value="ACD_sHsps-like"/>
    <property type="match status" value="1"/>
</dbReference>